<dbReference type="Gene3D" id="3.30.559.10">
    <property type="entry name" value="Chloramphenicol acetyltransferase-like domain"/>
    <property type="match status" value="1"/>
</dbReference>
<dbReference type="STRING" id="650164.K5XC65"/>
<evidence type="ECO:0000313" key="1">
    <source>
        <dbReference type="EMBL" id="EKM60582.1"/>
    </source>
</evidence>
<dbReference type="HOGENOM" id="CLU_526946_0_0_1"/>
<dbReference type="KEGG" id="pco:PHACADRAFT_246598"/>
<gene>
    <name evidence="1" type="ORF">PHACADRAFT_246598</name>
</gene>
<dbReference type="InParanoid" id="K5XC65"/>
<evidence type="ECO:0008006" key="3">
    <source>
        <dbReference type="Google" id="ProtNLM"/>
    </source>
</evidence>
<dbReference type="RefSeq" id="XP_007390033.1">
    <property type="nucleotide sequence ID" value="XM_007389971.1"/>
</dbReference>
<feature type="non-terminal residue" evidence="1">
    <location>
        <position position="526"/>
    </location>
</feature>
<accession>K5XC65</accession>
<dbReference type="AlphaFoldDB" id="K5XC65"/>
<keyword evidence="2" id="KW-1185">Reference proteome</keyword>
<organism evidence="1 2">
    <name type="scientific">Phanerochaete carnosa (strain HHB-10118-sp)</name>
    <name type="common">White-rot fungus</name>
    <name type="synonym">Peniophora carnosa</name>
    <dbReference type="NCBI Taxonomy" id="650164"/>
    <lineage>
        <taxon>Eukaryota</taxon>
        <taxon>Fungi</taxon>
        <taxon>Dikarya</taxon>
        <taxon>Basidiomycota</taxon>
        <taxon>Agaricomycotina</taxon>
        <taxon>Agaricomycetes</taxon>
        <taxon>Polyporales</taxon>
        <taxon>Phanerochaetaceae</taxon>
        <taxon>Phanerochaete</taxon>
    </lineage>
</organism>
<reference evidence="1 2" key="1">
    <citation type="journal article" date="2012" name="BMC Genomics">
        <title>Comparative genomics of the white-rot fungi, Phanerochaete carnosa and P. chrysosporium, to elucidate the genetic basis of the distinct wood types they colonize.</title>
        <authorList>
            <person name="Suzuki H."/>
            <person name="MacDonald J."/>
            <person name="Syed K."/>
            <person name="Salamov A."/>
            <person name="Hori C."/>
            <person name="Aerts A."/>
            <person name="Henrissat B."/>
            <person name="Wiebenga A."/>
            <person name="vanKuyk P.A."/>
            <person name="Barry K."/>
            <person name="Lindquist E."/>
            <person name="LaButti K."/>
            <person name="Lapidus A."/>
            <person name="Lucas S."/>
            <person name="Coutinho P."/>
            <person name="Gong Y."/>
            <person name="Samejima M."/>
            <person name="Mahadevan R."/>
            <person name="Abou-Zaid M."/>
            <person name="de Vries R.P."/>
            <person name="Igarashi K."/>
            <person name="Yadav J.S."/>
            <person name="Grigoriev I.V."/>
            <person name="Master E.R."/>
        </authorList>
    </citation>
    <scope>NUCLEOTIDE SEQUENCE [LARGE SCALE GENOMIC DNA]</scope>
    <source>
        <strain evidence="1 2">HHB-10118-sp</strain>
    </source>
</reference>
<dbReference type="InterPro" id="IPR023213">
    <property type="entry name" value="CAT-like_dom_sf"/>
</dbReference>
<proteinExistence type="predicted"/>
<evidence type="ECO:0000313" key="2">
    <source>
        <dbReference type="Proteomes" id="UP000008370"/>
    </source>
</evidence>
<dbReference type="GeneID" id="18913855"/>
<protein>
    <recommendedName>
        <fullName evidence="3">Condensation domain-containing protein</fullName>
    </recommendedName>
</protein>
<sequence>MELEAVAGCEGELFARGNVERAWLRMKQRFPLLGASVEELPGTEKVEFVLRESALHILRPGELNYLDDLHNADEVAQFREKLHNGPTVLDNEFLARVWFGSRKDVPCHWHIFIPVVHHITDAMGNATIVRELCQELSSLSKEAKIDITPLAARLQTVLPTEAYTPSAKLSPARRRWRLVIAKVIQELNANKMTGGHTLPTRREITSTTPLSRIINIRFTISESQQIAQTCRALGITVGNALPVLSQLAFARVLHRLRRQGKISDAEWEYRAQQPMHYTGPVNYRPYLDRGWYDAGGADEVYIAISFYTLTLPFMPRPASPDMDATGAPPLKALLSPARFLARARMARAQSKSLLSHPLLHEFHALRLPTRNERTRTAALAWRARQEGRDVAPPAVAAEAGRFTDLAPCVFSNGGASMGNRDHILPETYPRRLRGHGRGAPEPAVRLRLLSSGARPTLPRGRALRGRAHGARPALNLLMCRREHVRPRARARVDGGGEGCGACVPWRTAGKGGCAWEGAGADAGAGA</sequence>
<dbReference type="EMBL" id="JH930468">
    <property type="protein sequence ID" value="EKM60582.1"/>
    <property type="molecule type" value="Genomic_DNA"/>
</dbReference>
<dbReference type="Gene3D" id="3.30.559.30">
    <property type="entry name" value="Nonribosomal peptide synthetase, condensation domain"/>
    <property type="match status" value="1"/>
</dbReference>
<name>K5XC65_PHACS</name>
<dbReference type="OrthoDB" id="3264185at2759"/>
<dbReference type="Proteomes" id="UP000008370">
    <property type="component" value="Unassembled WGS sequence"/>
</dbReference>